<dbReference type="InterPro" id="IPR002900">
    <property type="entry name" value="DUF38/FTH_CAE_spp"/>
</dbReference>
<sequence>MPIGYKWFSYYQEDEMRSYIIELKNNKEIRLVLNHRASAAHFDIMYDGLEDCTIVRSLEKELIVEENMLDVFCEDFQEFLMNRKTTLASLKMRCVHFETNTINQIFECMKSALKSRNEKLQVKNIRLRVFDAKQIIELLQFINPDALSSIFIFIGDFVDKELKTKFCSNSQDVYDEVEYLGRWNRGCRLVGIFGSSKLSTEILTFFKKMLNYPSVFSRIRLEFEETNGFEKEHLIAFFEPLKPTFSTQKPELSNPSEKDYIEFNLKDPSKDMILAEQIERLSLRNVCSLEVFANPLLMEIILKEIDWFDIQNLRKVSCDVRSCIDILKPYPCIVSYKIERREPDDLSEGEFDQYNSYPFQTHIILENGNEKFINYKNLYDEKDFVFGEELLPEEAVIDFKINILDQKSRMNRLSLESRGNLFEMIGNALKSRDTPLRVKEVRIVVDVENDMMNILPYLDSVEDIHIFYHFRFIEVRDLHNVFKLDQWRNALRLEIKKCIIMNSIQELNIINFEEIDIKIHILSSNDLIYLKENLTKSARLIKFKIQLFKYSIDDSLYNSMPPYHRVTNSRSTWFFPMLIPNEFLHILFYEREKLIIVKRVDRDDVPEDYFE</sequence>
<dbReference type="PANTHER" id="PTHR23015">
    <property type="entry name" value="UNCHARACTERIZED C.ELEGANS PROTEIN"/>
    <property type="match status" value="1"/>
</dbReference>
<dbReference type="Pfam" id="PF01827">
    <property type="entry name" value="FTH"/>
    <property type="match status" value="2"/>
</dbReference>
<dbReference type="GO" id="GO:0045087">
    <property type="term" value="P:innate immune response"/>
    <property type="evidence" value="ECO:0007669"/>
    <property type="project" value="TreeGrafter"/>
</dbReference>
<evidence type="ECO:0000259" key="1">
    <source>
        <dbReference type="Pfam" id="PF01827"/>
    </source>
</evidence>
<accession>A0A1I7UDX8</accession>
<organism evidence="2 3">
    <name type="scientific">Caenorhabditis tropicalis</name>
    <dbReference type="NCBI Taxonomy" id="1561998"/>
    <lineage>
        <taxon>Eukaryota</taxon>
        <taxon>Metazoa</taxon>
        <taxon>Ecdysozoa</taxon>
        <taxon>Nematoda</taxon>
        <taxon>Chromadorea</taxon>
        <taxon>Rhabditida</taxon>
        <taxon>Rhabditina</taxon>
        <taxon>Rhabditomorpha</taxon>
        <taxon>Rhabditoidea</taxon>
        <taxon>Rhabditidae</taxon>
        <taxon>Peloderinae</taxon>
        <taxon>Caenorhabditis</taxon>
    </lineage>
</organism>
<dbReference type="WBParaSite" id="Csp11.Scaffold629.g8352.t1">
    <property type="protein sequence ID" value="Csp11.Scaffold629.g8352.t1"/>
    <property type="gene ID" value="Csp11.Scaffold629.g8352"/>
</dbReference>
<feature type="domain" description="DUF38" evidence="1">
    <location>
        <begin position="420"/>
        <end position="550"/>
    </location>
</feature>
<dbReference type="AlphaFoldDB" id="A0A1I7UDX8"/>
<dbReference type="InterPro" id="IPR040161">
    <property type="entry name" value="FB224"/>
</dbReference>
<evidence type="ECO:0000313" key="3">
    <source>
        <dbReference type="WBParaSite" id="Csp11.Scaffold629.g8352.t1"/>
    </source>
</evidence>
<dbReference type="STRING" id="1561998.A0A1I7UDX8"/>
<protein>
    <submittedName>
        <fullName evidence="3">F-box domain-containing protein</fullName>
    </submittedName>
</protein>
<dbReference type="PANTHER" id="PTHR23015:SF25">
    <property type="entry name" value="DUF38 DOMAIN-CONTAINING PROTEIN-RELATED"/>
    <property type="match status" value="1"/>
</dbReference>
<reference evidence="3" key="1">
    <citation type="submission" date="2016-11" db="UniProtKB">
        <authorList>
            <consortium name="WormBaseParasite"/>
        </authorList>
    </citation>
    <scope>IDENTIFICATION</scope>
</reference>
<keyword evidence="2" id="KW-1185">Reference proteome</keyword>
<evidence type="ECO:0000313" key="2">
    <source>
        <dbReference type="Proteomes" id="UP000095282"/>
    </source>
</evidence>
<dbReference type="Proteomes" id="UP000095282">
    <property type="component" value="Unplaced"/>
</dbReference>
<name>A0A1I7UDX8_9PELO</name>
<dbReference type="eggNOG" id="ENOG502TIFT">
    <property type="taxonomic scope" value="Eukaryota"/>
</dbReference>
<feature type="domain" description="DUF38" evidence="1">
    <location>
        <begin position="104"/>
        <end position="183"/>
    </location>
</feature>
<proteinExistence type="predicted"/>